<proteinExistence type="predicted"/>
<reference evidence="2 3" key="1">
    <citation type="journal article" date="2015" name="Int. J. Syst. Evol. Microbiol.">
        <title>Chryseobacterium sediminis sp. nov., isolated from a river sediment.</title>
        <authorList>
            <person name="Kampfer P."/>
            <person name="Busse H.J."/>
            <person name="McInroy J.A."/>
            <person name="Glaeser S.P."/>
        </authorList>
    </citation>
    <scope>NUCLEOTIDE SEQUENCE [LARGE SCALE GENOMIC DNA]</scope>
    <source>
        <strain evidence="2 3">IMT-174</strain>
    </source>
</reference>
<keyword evidence="1" id="KW-1133">Transmembrane helix</keyword>
<name>A0A5B2UC01_9FLAO</name>
<accession>A0A5B2UC01</accession>
<organism evidence="2 3">
    <name type="scientific">Chryseobacterium sediminis</name>
    <dbReference type="NCBI Taxonomy" id="1679494"/>
    <lineage>
        <taxon>Bacteria</taxon>
        <taxon>Pseudomonadati</taxon>
        <taxon>Bacteroidota</taxon>
        <taxon>Flavobacteriia</taxon>
        <taxon>Flavobacteriales</taxon>
        <taxon>Weeksellaceae</taxon>
        <taxon>Chryseobacterium group</taxon>
        <taxon>Chryseobacterium</taxon>
    </lineage>
</organism>
<keyword evidence="1" id="KW-0472">Membrane</keyword>
<evidence type="ECO:0000313" key="2">
    <source>
        <dbReference type="EMBL" id="KAA2224000.1"/>
    </source>
</evidence>
<evidence type="ECO:0008006" key="4">
    <source>
        <dbReference type="Google" id="ProtNLM"/>
    </source>
</evidence>
<gene>
    <name evidence="2" type="ORF">FW780_07330</name>
</gene>
<dbReference type="EMBL" id="VUNZ01000001">
    <property type="protein sequence ID" value="KAA2224000.1"/>
    <property type="molecule type" value="Genomic_DNA"/>
</dbReference>
<feature type="transmembrane region" description="Helical" evidence="1">
    <location>
        <begin position="50"/>
        <end position="74"/>
    </location>
</feature>
<dbReference type="AlphaFoldDB" id="A0A5B2UC01"/>
<sequence length="352" mass="41460">MKRFILYRNFIIVVSIIIIIFILIITFQLINNESQRLYEIDFNGKQAEISAYASLIGSLLSFLSIAFVIYTIIYQKNESVIVEKTKVTDEKNDLKKRLHLVVNHIESFINSLKEMNNQITIYIEKEKKAPSQIHTLYFNVNKNFSRIISNDPQNIYNALKALSSNQDFEILFSELFKNLDFYNDLLIELKKNNKSYKRQKFKKLENLGEEILDLYNMKANLITNYKRAFPGIHHIKPWVEKVNKSIEKYYKYLDECAKKNEQNDIDYLNDTVFTEFIEGANFTIKVIGPDEYGGMEIMQKLSQIRKHLYFIKSNVFVYLEDLEHYQNEYLKDDSNGITELKSISSKIANCLS</sequence>
<dbReference type="Proteomes" id="UP000323082">
    <property type="component" value="Unassembled WGS sequence"/>
</dbReference>
<dbReference type="RefSeq" id="WP_149832925.1">
    <property type="nucleotide sequence ID" value="NZ_VUNZ01000001.1"/>
</dbReference>
<evidence type="ECO:0000256" key="1">
    <source>
        <dbReference type="SAM" id="Phobius"/>
    </source>
</evidence>
<feature type="transmembrane region" description="Helical" evidence="1">
    <location>
        <begin position="7"/>
        <end position="30"/>
    </location>
</feature>
<protein>
    <recommendedName>
        <fullName evidence="4">Phage abortive infection protein</fullName>
    </recommendedName>
</protein>
<evidence type="ECO:0000313" key="3">
    <source>
        <dbReference type="Proteomes" id="UP000323082"/>
    </source>
</evidence>
<dbReference type="OrthoDB" id="1237135at2"/>
<keyword evidence="1" id="KW-0812">Transmembrane</keyword>
<comment type="caution">
    <text evidence="2">The sequence shown here is derived from an EMBL/GenBank/DDBJ whole genome shotgun (WGS) entry which is preliminary data.</text>
</comment>